<keyword evidence="1" id="KW-0560">Oxidoreductase</keyword>
<proteinExistence type="predicted"/>
<evidence type="ECO:0000313" key="1">
    <source>
        <dbReference type="EMBL" id="CAG2235257.1"/>
    </source>
</evidence>
<dbReference type="EC" id="1.3.99.12" evidence="1"/>
<name>A0A8S3TXW4_MYTED</name>
<accession>A0A8S3TXW4</accession>
<dbReference type="GO" id="GO:0016491">
    <property type="term" value="F:oxidoreductase activity"/>
    <property type="evidence" value="ECO:0007669"/>
    <property type="project" value="UniProtKB-KW"/>
</dbReference>
<dbReference type="AlphaFoldDB" id="A0A8S3TXW4"/>
<keyword evidence="2" id="KW-1185">Reference proteome</keyword>
<protein>
    <submittedName>
        <fullName evidence="1">ACADSB</fullName>
        <ecNumber evidence="1">1.3.99.12</ecNumber>
    </submittedName>
</protein>
<comment type="caution">
    <text evidence="1">The sequence shown here is derived from an EMBL/GenBank/DDBJ whole genome shotgun (WGS) entry which is preliminary data.</text>
</comment>
<sequence>MIGLGITNAEYAGLLMVSEADPTKVIRHEQLINGYGCADPTKVWITNAKHAGLLMVMANADPTKVAGYPDKAYLWSWIMLTLQRTCWLINAGYYGLMLTLQKVWITNAEHAGLFMVNADPNADPTKLRCWIVYGHGLMLNKGAGLFMVMATMLTLQR</sequence>
<evidence type="ECO:0000313" key="2">
    <source>
        <dbReference type="Proteomes" id="UP000683360"/>
    </source>
</evidence>
<gene>
    <name evidence="1" type="ORF">MEDL_47864</name>
</gene>
<dbReference type="Proteomes" id="UP000683360">
    <property type="component" value="Unassembled WGS sequence"/>
</dbReference>
<reference evidence="1" key="1">
    <citation type="submission" date="2021-03" db="EMBL/GenBank/DDBJ databases">
        <authorList>
            <person name="Bekaert M."/>
        </authorList>
    </citation>
    <scope>NUCLEOTIDE SEQUENCE</scope>
</reference>
<organism evidence="1 2">
    <name type="scientific">Mytilus edulis</name>
    <name type="common">Blue mussel</name>
    <dbReference type="NCBI Taxonomy" id="6550"/>
    <lineage>
        <taxon>Eukaryota</taxon>
        <taxon>Metazoa</taxon>
        <taxon>Spiralia</taxon>
        <taxon>Lophotrochozoa</taxon>
        <taxon>Mollusca</taxon>
        <taxon>Bivalvia</taxon>
        <taxon>Autobranchia</taxon>
        <taxon>Pteriomorphia</taxon>
        <taxon>Mytilida</taxon>
        <taxon>Mytiloidea</taxon>
        <taxon>Mytilidae</taxon>
        <taxon>Mytilinae</taxon>
        <taxon>Mytilus</taxon>
    </lineage>
</organism>
<dbReference type="EMBL" id="CAJPWZ010002315">
    <property type="protein sequence ID" value="CAG2235257.1"/>
    <property type="molecule type" value="Genomic_DNA"/>
</dbReference>